<dbReference type="PROSITE" id="PS00171">
    <property type="entry name" value="TIM_1"/>
    <property type="match status" value="1"/>
</dbReference>
<dbReference type="PANTHER" id="PTHR21139:SF42">
    <property type="entry name" value="TRIOSEPHOSPHATE ISOMERASE"/>
    <property type="match status" value="1"/>
</dbReference>
<feature type="binding site" evidence="6">
    <location>
        <position position="174"/>
    </location>
    <ligand>
        <name>substrate</name>
    </ligand>
</feature>
<reference evidence="8 9" key="1">
    <citation type="submission" date="2024-03" db="EMBL/GenBank/DDBJ databases">
        <title>Mouse gut bacterial collection (mGBC) of GemPharmatech.</title>
        <authorList>
            <person name="He Y."/>
            <person name="Dong L."/>
            <person name="Wu D."/>
            <person name="Gao X."/>
            <person name="Lin Z."/>
        </authorList>
    </citation>
    <scope>NUCLEOTIDE SEQUENCE [LARGE SCALE GENOMIC DNA]</scope>
    <source>
        <strain evidence="8 9">54-13</strain>
    </source>
</reference>
<dbReference type="Proteomes" id="UP001565200">
    <property type="component" value="Unassembled WGS sequence"/>
</dbReference>
<evidence type="ECO:0000256" key="4">
    <source>
        <dbReference type="ARBA" id="ARBA00023152"/>
    </source>
</evidence>
<evidence type="ECO:0000256" key="3">
    <source>
        <dbReference type="ARBA" id="ARBA00022490"/>
    </source>
</evidence>
<keyword evidence="9" id="KW-1185">Reference proteome</keyword>
<keyword evidence="5 6" id="KW-0413">Isomerase</keyword>
<comment type="pathway">
    <text evidence="6 7">Carbohydrate biosynthesis; gluconeogenesis.</text>
</comment>
<feature type="binding site" evidence="6">
    <location>
        <begin position="235"/>
        <end position="236"/>
    </location>
    <ligand>
        <name>substrate</name>
    </ligand>
</feature>
<keyword evidence="2 6" id="KW-0312">Gluconeogenesis</keyword>
<feature type="binding site" evidence="6">
    <location>
        <begin position="9"/>
        <end position="11"/>
    </location>
    <ligand>
        <name>substrate</name>
    </ligand>
</feature>
<comment type="similarity">
    <text evidence="1 6 7">Belongs to the triosephosphate isomerase family.</text>
</comment>
<keyword evidence="3 6" id="KW-0963">Cytoplasm</keyword>
<dbReference type="EC" id="5.3.1.1" evidence="6 7"/>
<dbReference type="PROSITE" id="PS51440">
    <property type="entry name" value="TIM_2"/>
    <property type="match status" value="1"/>
</dbReference>
<feature type="active site" description="Electrophile" evidence="6">
    <location>
        <position position="96"/>
    </location>
</feature>
<dbReference type="RefSeq" id="WP_121698339.1">
    <property type="nucleotide sequence ID" value="NZ_JBCLPP010000004.1"/>
</dbReference>
<evidence type="ECO:0000256" key="2">
    <source>
        <dbReference type="ARBA" id="ARBA00022432"/>
    </source>
</evidence>
<evidence type="ECO:0000256" key="1">
    <source>
        <dbReference type="ARBA" id="ARBA00007422"/>
    </source>
</evidence>
<evidence type="ECO:0000313" key="9">
    <source>
        <dbReference type="Proteomes" id="UP001565200"/>
    </source>
</evidence>
<evidence type="ECO:0000256" key="7">
    <source>
        <dbReference type="RuleBase" id="RU363013"/>
    </source>
</evidence>
<comment type="caution">
    <text evidence="8">The sequence shown here is derived from an EMBL/GenBank/DDBJ whole genome shotgun (WGS) entry which is preliminary data.</text>
</comment>
<keyword evidence="4 6" id="KW-0324">Glycolysis</keyword>
<dbReference type="SUPFAM" id="SSF51351">
    <property type="entry name" value="Triosephosphate isomerase (TIM)"/>
    <property type="match status" value="1"/>
</dbReference>
<dbReference type="PANTHER" id="PTHR21139">
    <property type="entry name" value="TRIOSEPHOSPHATE ISOMERASE"/>
    <property type="match status" value="1"/>
</dbReference>
<dbReference type="InterPro" id="IPR000652">
    <property type="entry name" value="Triosephosphate_isomerase"/>
</dbReference>
<dbReference type="InterPro" id="IPR035990">
    <property type="entry name" value="TIM_sf"/>
</dbReference>
<dbReference type="HAMAP" id="MF_00147_B">
    <property type="entry name" value="TIM_B"/>
    <property type="match status" value="1"/>
</dbReference>
<dbReference type="EMBL" id="JBCLPP010000004">
    <property type="protein sequence ID" value="MEY8244459.1"/>
    <property type="molecule type" value="Genomic_DNA"/>
</dbReference>
<dbReference type="NCBIfam" id="TIGR00419">
    <property type="entry name" value="tim"/>
    <property type="match status" value="1"/>
</dbReference>
<dbReference type="InterPro" id="IPR013785">
    <property type="entry name" value="Aldolase_TIM"/>
</dbReference>
<evidence type="ECO:0000256" key="6">
    <source>
        <dbReference type="HAMAP-Rule" id="MF_00147"/>
    </source>
</evidence>
<feature type="active site" description="Proton acceptor" evidence="6">
    <location>
        <position position="168"/>
    </location>
</feature>
<organism evidence="8 9">
    <name type="scientific">Heminiphilus faecis</name>
    <dbReference type="NCBI Taxonomy" id="2601703"/>
    <lineage>
        <taxon>Bacteria</taxon>
        <taxon>Pseudomonadati</taxon>
        <taxon>Bacteroidota</taxon>
        <taxon>Bacteroidia</taxon>
        <taxon>Bacteroidales</taxon>
        <taxon>Muribaculaceae</taxon>
        <taxon>Heminiphilus</taxon>
    </lineage>
</organism>
<dbReference type="CDD" id="cd00311">
    <property type="entry name" value="TIM"/>
    <property type="match status" value="1"/>
</dbReference>
<dbReference type="Pfam" id="PF00121">
    <property type="entry name" value="TIM"/>
    <property type="match status" value="1"/>
</dbReference>
<dbReference type="InterPro" id="IPR020861">
    <property type="entry name" value="Triosephosphate_isomerase_AS"/>
</dbReference>
<proteinExistence type="inferred from homology"/>
<gene>
    <name evidence="6 8" type="primary">tpiA</name>
    <name evidence="8" type="ORF">AAK873_02350</name>
</gene>
<sequence>MRKKIVAGNWKMNTNLQEGVALACEVNKALKDATPKCDVVIAVPFTHLATVNEVIDKSKLGLGAENCADHKSGAYTGEVSASMVASTGATYVILGHSERRQYYGETSETLKEKVALALENNLTPIFCIGEVLAERENGTYNEVVKKQIEDALFHLSAEDFGKIILAYEPVWAIGTGKTATDDQAEDMHAFIRGVIAERYGKEVAEDTSILYGGSCKPSNAPQLFAKPDVDGGLIGGAALDAASFMGIVNAF</sequence>
<accession>A0ABV4CST3</accession>
<comment type="subunit">
    <text evidence="6 7">Homodimer.</text>
</comment>
<protein>
    <recommendedName>
        <fullName evidence="6 7">Triosephosphate isomerase</fullName>
        <shortName evidence="6">TIM</shortName>
        <shortName evidence="6">TPI</shortName>
        <ecNumber evidence="6 7">5.3.1.1</ecNumber>
    </recommendedName>
    <alternativeName>
        <fullName evidence="6">Triose-phosphate isomerase</fullName>
    </alternativeName>
</protein>
<comment type="subcellular location">
    <subcellularLocation>
        <location evidence="6 7">Cytoplasm</location>
    </subcellularLocation>
</comment>
<comment type="catalytic activity">
    <reaction evidence="6 7">
        <text>D-glyceraldehyde 3-phosphate = dihydroxyacetone phosphate</text>
        <dbReference type="Rhea" id="RHEA:18585"/>
        <dbReference type="ChEBI" id="CHEBI:57642"/>
        <dbReference type="ChEBI" id="CHEBI:59776"/>
        <dbReference type="EC" id="5.3.1.1"/>
    </reaction>
</comment>
<dbReference type="Gene3D" id="3.20.20.70">
    <property type="entry name" value="Aldolase class I"/>
    <property type="match status" value="1"/>
</dbReference>
<dbReference type="InterPro" id="IPR022896">
    <property type="entry name" value="TrioseP_Isoase_bac/euk"/>
</dbReference>
<comment type="pathway">
    <text evidence="6 7">Carbohydrate degradation; glycolysis; D-glyceraldehyde 3-phosphate from glycerone phosphate: step 1/1.</text>
</comment>
<name>A0ABV4CST3_9BACT</name>
<feature type="binding site" evidence="6">
    <location>
        <position position="214"/>
    </location>
    <ligand>
        <name>substrate</name>
    </ligand>
</feature>
<comment type="function">
    <text evidence="6">Involved in the gluconeogenesis. Catalyzes stereospecifically the conversion of dihydroxyacetone phosphate (DHAP) to D-glyceraldehyde-3-phosphate (G3P).</text>
</comment>
<dbReference type="GO" id="GO:0004807">
    <property type="term" value="F:triose-phosphate isomerase activity"/>
    <property type="evidence" value="ECO:0007669"/>
    <property type="project" value="UniProtKB-EC"/>
</dbReference>
<evidence type="ECO:0000256" key="5">
    <source>
        <dbReference type="ARBA" id="ARBA00023235"/>
    </source>
</evidence>
<evidence type="ECO:0000313" key="8">
    <source>
        <dbReference type="EMBL" id="MEY8244459.1"/>
    </source>
</evidence>